<evidence type="ECO:0000259" key="10">
    <source>
        <dbReference type="Pfam" id="PF01138"/>
    </source>
</evidence>
<organism evidence="11 12">
    <name type="scientific">Malassezia globosa (strain ATCC MYA-4612 / CBS 7966)</name>
    <name type="common">Dandruff-associated fungus</name>
    <dbReference type="NCBI Taxonomy" id="425265"/>
    <lineage>
        <taxon>Eukaryota</taxon>
        <taxon>Fungi</taxon>
        <taxon>Dikarya</taxon>
        <taxon>Basidiomycota</taxon>
        <taxon>Ustilaginomycotina</taxon>
        <taxon>Malasseziomycetes</taxon>
        <taxon>Malasseziales</taxon>
        <taxon>Malasseziaceae</taxon>
        <taxon>Malassezia</taxon>
    </lineage>
</organism>
<keyword evidence="4" id="KW-0963">Cytoplasm</keyword>
<dbReference type="GO" id="GO:0000176">
    <property type="term" value="C:nuclear exosome (RNase complex)"/>
    <property type="evidence" value="ECO:0007669"/>
    <property type="project" value="TreeGrafter"/>
</dbReference>
<evidence type="ECO:0000313" key="12">
    <source>
        <dbReference type="Proteomes" id="UP000008837"/>
    </source>
</evidence>
<comment type="subcellular location">
    <subcellularLocation>
        <location evidence="1">Cytoplasm</location>
    </subcellularLocation>
    <subcellularLocation>
        <location evidence="2">Nucleus</location>
        <location evidence="2">Nucleolus</location>
    </subcellularLocation>
</comment>
<dbReference type="EMBL" id="AAYY01000010">
    <property type="protein sequence ID" value="EDP42592.1"/>
    <property type="molecule type" value="Genomic_DNA"/>
</dbReference>
<protein>
    <recommendedName>
        <fullName evidence="9">Ribosomal RNA-processing protein 43</fullName>
    </recommendedName>
</protein>
<dbReference type="STRING" id="425265.A8Q5L5"/>
<comment type="similarity">
    <text evidence="3">Belongs to the RNase PH family.</text>
</comment>
<dbReference type="OrthoDB" id="45882at2759"/>
<dbReference type="PANTHER" id="PTHR11097">
    <property type="entry name" value="EXOSOME COMPLEX EXONUCLEASE RIBOSOMAL RNA PROCESSING PROTEIN"/>
    <property type="match status" value="1"/>
</dbReference>
<evidence type="ECO:0000256" key="8">
    <source>
        <dbReference type="ARBA" id="ARBA00023242"/>
    </source>
</evidence>
<dbReference type="GeneID" id="5854107"/>
<keyword evidence="12" id="KW-1185">Reference proteome</keyword>
<reference evidence="11 12" key="1">
    <citation type="journal article" date="2007" name="Proc. Natl. Acad. Sci. U.S.A.">
        <title>Dandruff-associated Malassezia genomes reveal convergent and divergent virulence traits shared with plant and human fungal pathogens.</title>
        <authorList>
            <person name="Xu J."/>
            <person name="Saunders C.W."/>
            <person name="Hu P."/>
            <person name="Grant R.A."/>
            <person name="Boekhout T."/>
            <person name="Kuramae E.E."/>
            <person name="Kronstad J.W."/>
            <person name="Deangelis Y.M."/>
            <person name="Reeder N.L."/>
            <person name="Johnstone K.R."/>
            <person name="Leland M."/>
            <person name="Fieno A.M."/>
            <person name="Begley W.M."/>
            <person name="Sun Y."/>
            <person name="Lacey M.P."/>
            <person name="Chaudhary T."/>
            <person name="Keough T."/>
            <person name="Chu L."/>
            <person name="Sears R."/>
            <person name="Yuan B."/>
            <person name="Dawson T.L.Jr."/>
        </authorList>
    </citation>
    <scope>NUCLEOTIDE SEQUENCE [LARGE SCALE GENOMIC DNA]</scope>
    <source>
        <strain evidence="12">ATCC MYA-4612 / CBS 7966</strain>
    </source>
</reference>
<feature type="domain" description="Exoribonuclease phosphorolytic" evidence="10">
    <location>
        <begin position="51"/>
        <end position="187"/>
    </location>
</feature>
<dbReference type="Gene3D" id="3.30.230.70">
    <property type="entry name" value="GHMP Kinase, N-terminal domain"/>
    <property type="match status" value="1"/>
</dbReference>
<evidence type="ECO:0000256" key="3">
    <source>
        <dbReference type="ARBA" id="ARBA00006678"/>
    </source>
</evidence>
<evidence type="ECO:0000256" key="5">
    <source>
        <dbReference type="ARBA" id="ARBA00022552"/>
    </source>
</evidence>
<dbReference type="Pfam" id="PF01138">
    <property type="entry name" value="RNase_PH"/>
    <property type="match status" value="1"/>
</dbReference>
<keyword evidence="5" id="KW-0698">rRNA processing</keyword>
<dbReference type="GO" id="GO:0005730">
    <property type="term" value="C:nucleolus"/>
    <property type="evidence" value="ECO:0007669"/>
    <property type="project" value="UniProtKB-SubCell"/>
</dbReference>
<dbReference type="VEuPathDB" id="FungiDB:MGL_2792"/>
<dbReference type="Proteomes" id="UP000008837">
    <property type="component" value="Unassembled WGS sequence"/>
</dbReference>
<dbReference type="GO" id="GO:0034475">
    <property type="term" value="P:U4 snRNA 3'-end processing"/>
    <property type="evidence" value="ECO:0007669"/>
    <property type="project" value="TreeGrafter"/>
</dbReference>
<dbReference type="KEGG" id="mgl:MGL_2792"/>
<evidence type="ECO:0000256" key="4">
    <source>
        <dbReference type="ARBA" id="ARBA00022490"/>
    </source>
</evidence>
<dbReference type="SUPFAM" id="SSF54211">
    <property type="entry name" value="Ribosomal protein S5 domain 2-like"/>
    <property type="match status" value="1"/>
</dbReference>
<dbReference type="GO" id="GO:0034476">
    <property type="term" value="P:U5 snRNA 3'-end processing"/>
    <property type="evidence" value="ECO:0007669"/>
    <property type="project" value="TreeGrafter"/>
</dbReference>
<name>A8Q5L5_MALGO</name>
<dbReference type="GO" id="GO:0035925">
    <property type="term" value="F:mRNA 3'-UTR AU-rich region binding"/>
    <property type="evidence" value="ECO:0007669"/>
    <property type="project" value="TreeGrafter"/>
</dbReference>
<dbReference type="GO" id="GO:0000177">
    <property type="term" value="C:cytoplasmic exosome (RNase complex)"/>
    <property type="evidence" value="ECO:0007669"/>
    <property type="project" value="TreeGrafter"/>
</dbReference>
<evidence type="ECO:0000256" key="2">
    <source>
        <dbReference type="ARBA" id="ARBA00004604"/>
    </source>
</evidence>
<keyword evidence="7" id="KW-0694">RNA-binding</keyword>
<keyword evidence="6" id="KW-0271">Exosome</keyword>
<gene>
    <name evidence="11" type="ORF">MGL_2792</name>
</gene>
<evidence type="ECO:0000256" key="9">
    <source>
        <dbReference type="ARBA" id="ARBA00030617"/>
    </source>
</evidence>
<dbReference type="RefSeq" id="XP_001729806.1">
    <property type="nucleotide sequence ID" value="XM_001729754.1"/>
</dbReference>
<dbReference type="GO" id="GO:0071028">
    <property type="term" value="P:nuclear mRNA surveillance"/>
    <property type="evidence" value="ECO:0007669"/>
    <property type="project" value="TreeGrafter"/>
</dbReference>
<proteinExistence type="inferred from homology"/>
<dbReference type="InterPro" id="IPR033196">
    <property type="entry name" value="Rrp43"/>
</dbReference>
<evidence type="ECO:0000256" key="1">
    <source>
        <dbReference type="ARBA" id="ARBA00004496"/>
    </source>
</evidence>
<dbReference type="InterPro" id="IPR001247">
    <property type="entry name" value="ExoRNase_PH_dom1"/>
</dbReference>
<dbReference type="GO" id="GO:0071035">
    <property type="term" value="P:nuclear polyadenylation-dependent rRNA catabolic process"/>
    <property type="evidence" value="ECO:0007669"/>
    <property type="project" value="TreeGrafter"/>
</dbReference>
<dbReference type="InterPro" id="IPR036345">
    <property type="entry name" value="ExoRNase_PH_dom2_sf"/>
</dbReference>
<dbReference type="FunCoup" id="A8Q5L5">
    <property type="interactions" value="463"/>
</dbReference>
<dbReference type="GO" id="GO:0000467">
    <property type="term" value="P:exonucleolytic trimming to generate mature 3'-end of 5.8S rRNA from tricistronic rRNA transcript (SSU-rRNA, 5.8S rRNA, LSU-rRNA)"/>
    <property type="evidence" value="ECO:0007669"/>
    <property type="project" value="TreeGrafter"/>
</dbReference>
<dbReference type="GO" id="GO:0071038">
    <property type="term" value="P:TRAMP-dependent tRNA surveillance pathway"/>
    <property type="evidence" value="ECO:0007669"/>
    <property type="project" value="TreeGrafter"/>
</dbReference>
<evidence type="ECO:0000256" key="6">
    <source>
        <dbReference type="ARBA" id="ARBA00022835"/>
    </source>
</evidence>
<evidence type="ECO:0000256" key="7">
    <source>
        <dbReference type="ARBA" id="ARBA00022884"/>
    </source>
</evidence>
<dbReference type="CDD" id="cd11369">
    <property type="entry name" value="RNase_PH_RRP43"/>
    <property type="match status" value="1"/>
</dbReference>
<sequence length="313" mass="34301">MSVSAGTSSSDMEKIDVASAPVTIFKKLHPVEYLERHLKERIREDGRTLDQLRSVSVATGTLSQPFGSALVRLGEGTLVTASVTARIAHPTLERPNEGFLIPSVDLSSLCSPLYNAGPPEEEGQVLTHNLQMFLNNSGILPRSALCIEKGLAVWAIYVDVVCVSAEGSVLDAAALATVAALHDCQLPRIDRFVNSSQAIFDPDTKERLPLMNLPIFMTLGMYESTYVLADLTAFEESLCTGSIQVGLVDVNNEVNDPDIAKYDVFWLKVLGPCTTKHPQPLENEALIEWCIEKAQKRAQKLRKLIKDALQKRA</sequence>
<dbReference type="AlphaFoldDB" id="A8Q5L5"/>
<dbReference type="InParanoid" id="A8Q5L5"/>
<dbReference type="GO" id="GO:0016075">
    <property type="term" value="P:rRNA catabolic process"/>
    <property type="evidence" value="ECO:0007669"/>
    <property type="project" value="TreeGrafter"/>
</dbReference>
<dbReference type="OMA" id="EIKAFWV"/>
<dbReference type="InterPro" id="IPR050590">
    <property type="entry name" value="Exosome_comp_Rrp42_subfam"/>
</dbReference>
<keyword evidence="8" id="KW-0539">Nucleus</keyword>
<comment type="caution">
    <text evidence="11">The sequence shown here is derived from an EMBL/GenBank/DDBJ whole genome shotgun (WGS) entry which is preliminary data.</text>
</comment>
<dbReference type="InterPro" id="IPR020568">
    <property type="entry name" value="Ribosomal_Su5_D2-typ_SF"/>
</dbReference>
<evidence type="ECO:0000313" key="11">
    <source>
        <dbReference type="EMBL" id="EDP42592.1"/>
    </source>
</evidence>
<accession>A8Q5L5</accession>
<dbReference type="GO" id="GO:0034473">
    <property type="term" value="P:U1 snRNA 3'-end processing"/>
    <property type="evidence" value="ECO:0007669"/>
    <property type="project" value="TreeGrafter"/>
</dbReference>
<dbReference type="SUPFAM" id="SSF55666">
    <property type="entry name" value="Ribonuclease PH domain 2-like"/>
    <property type="match status" value="1"/>
</dbReference>
<dbReference type="PANTHER" id="PTHR11097:SF9">
    <property type="entry name" value="EXOSOME COMPLEX COMPONENT RRP43"/>
    <property type="match status" value="1"/>
</dbReference>
<dbReference type="InterPro" id="IPR027408">
    <property type="entry name" value="PNPase/RNase_PH_dom_sf"/>
</dbReference>